<sequence length="241" mass="27102">MIRLALIGLALLCVSCNGDPAERRAASVEPAIDRTGKAIYAEFKSTIGQDNVVRPTPLYREVAEDDSYWESETGFNLYRKVMIELSDADGVWLNFLHWQAPKISGLQEAIKDGMAAYVSEGQTRAYVADLYEHVPVEERDLSYMFYAAFADSHCGVRRNLLYQIPTDRLNSNQMACLLNKANDEDEWYFARIGAAWALAAAGNESGVLWAQSQKEIMENKEHQQLLDQVLQAAESRANLSR</sequence>
<name>A0A5C5ZE86_9BACT</name>
<organism evidence="1 2">
    <name type="scientific">Posidoniimonas polymericola</name>
    <dbReference type="NCBI Taxonomy" id="2528002"/>
    <lineage>
        <taxon>Bacteria</taxon>
        <taxon>Pseudomonadati</taxon>
        <taxon>Planctomycetota</taxon>
        <taxon>Planctomycetia</taxon>
        <taxon>Pirellulales</taxon>
        <taxon>Lacipirellulaceae</taxon>
        <taxon>Posidoniimonas</taxon>
    </lineage>
</organism>
<reference evidence="1 2" key="1">
    <citation type="submission" date="2019-02" db="EMBL/GenBank/DDBJ databases">
        <title>Deep-cultivation of Planctomycetes and their phenomic and genomic characterization uncovers novel biology.</title>
        <authorList>
            <person name="Wiegand S."/>
            <person name="Jogler M."/>
            <person name="Boedeker C."/>
            <person name="Pinto D."/>
            <person name="Vollmers J."/>
            <person name="Rivas-Marin E."/>
            <person name="Kohn T."/>
            <person name="Peeters S.H."/>
            <person name="Heuer A."/>
            <person name="Rast P."/>
            <person name="Oberbeckmann S."/>
            <person name="Bunk B."/>
            <person name="Jeske O."/>
            <person name="Meyerdierks A."/>
            <person name="Storesund J.E."/>
            <person name="Kallscheuer N."/>
            <person name="Luecker S."/>
            <person name="Lage O.M."/>
            <person name="Pohl T."/>
            <person name="Merkel B.J."/>
            <person name="Hornburger P."/>
            <person name="Mueller R.-W."/>
            <person name="Bruemmer F."/>
            <person name="Labrenz M."/>
            <person name="Spormann A.M."/>
            <person name="Op Den Camp H."/>
            <person name="Overmann J."/>
            <person name="Amann R."/>
            <person name="Jetten M.S.M."/>
            <person name="Mascher T."/>
            <person name="Medema M.H."/>
            <person name="Devos D.P."/>
            <person name="Kaster A.-K."/>
            <person name="Ovreas L."/>
            <person name="Rohde M."/>
            <person name="Galperin M.Y."/>
            <person name="Jogler C."/>
        </authorList>
    </citation>
    <scope>NUCLEOTIDE SEQUENCE [LARGE SCALE GENOMIC DNA]</scope>
    <source>
        <strain evidence="1 2">Pla123a</strain>
    </source>
</reference>
<comment type="caution">
    <text evidence="1">The sequence shown here is derived from an EMBL/GenBank/DDBJ whole genome shotgun (WGS) entry which is preliminary data.</text>
</comment>
<proteinExistence type="predicted"/>
<protein>
    <submittedName>
        <fullName evidence="1">Uncharacterized protein</fullName>
    </submittedName>
</protein>
<evidence type="ECO:0000313" key="1">
    <source>
        <dbReference type="EMBL" id="TWT85632.1"/>
    </source>
</evidence>
<dbReference type="AlphaFoldDB" id="A0A5C5ZE86"/>
<gene>
    <name evidence="1" type="ORF">Pla123a_04390</name>
</gene>
<keyword evidence="2" id="KW-1185">Reference proteome</keyword>
<dbReference type="Proteomes" id="UP000318478">
    <property type="component" value="Unassembled WGS sequence"/>
</dbReference>
<evidence type="ECO:0000313" key="2">
    <source>
        <dbReference type="Proteomes" id="UP000318478"/>
    </source>
</evidence>
<dbReference type="EMBL" id="SJPO01000001">
    <property type="protein sequence ID" value="TWT85632.1"/>
    <property type="molecule type" value="Genomic_DNA"/>
</dbReference>
<dbReference type="RefSeq" id="WP_146583886.1">
    <property type="nucleotide sequence ID" value="NZ_SJPO01000001.1"/>
</dbReference>
<accession>A0A5C5ZE86</accession>